<dbReference type="GeneID" id="59326725"/>
<evidence type="ECO:0008006" key="3">
    <source>
        <dbReference type="Google" id="ProtNLM"/>
    </source>
</evidence>
<name>A0A7G3ZJ43_9SACH</name>
<dbReference type="OrthoDB" id="3980246at2759"/>
<protein>
    <recommendedName>
        <fullName evidence="3">Proteasome assembly chaperone 3</fullName>
    </recommendedName>
</protein>
<dbReference type="RefSeq" id="XP_037140203.1">
    <property type="nucleotide sequence ID" value="XM_037284307.1"/>
</dbReference>
<accession>A0A7G3ZJ43</accession>
<dbReference type="Pfam" id="PF10448">
    <property type="entry name" value="POC3_POC4"/>
    <property type="match status" value="1"/>
</dbReference>
<dbReference type="InterPro" id="IPR053720">
    <property type="entry name" value="Psm_Assembly_Chaperone"/>
</dbReference>
<organism evidence="1 2">
    <name type="scientific">Torulaspora globosa</name>
    <dbReference type="NCBI Taxonomy" id="48254"/>
    <lineage>
        <taxon>Eukaryota</taxon>
        <taxon>Fungi</taxon>
        <taxon>Dikarya</taxon>
        <taxon>Ascomycota</taxon>
        <taxon>Saccharomycotina</taxon>
        <taxon>Saccharomycetes</taxon>
        <taxon>Saccharomycetales</taxon>
        <taxon>Saccharomycetaceae</taxon>
        <taxon>Torulaspora</taxon>
    </lineage>
</organism>
<proteinExistence type="predicted"/>
<dbReference type="Gene3D" id="3.30.230.90">
    <property type="match status" value="1"/>
</dbReference>
<keyword evidence="2" id="KW-1185">Reference proteome</keyword>
<sequence length="159" mass="17809">MFHRESIVSIPPALGLAGEVEISATHFSNEILLQIRYNGEMDTTYEVAPEGLRPFDERQLAGFSDTLDENEAPADDQMANYKVVAKLGDSNDAKLPVVCTQIADLYQQVILPTGVDKIGVGEAERRNLLITMSSKLWSDDTRQFERLVFILNSVKQMYI</sequence>
<gene>
    <name evidence="1" type="ORF">HG536_0E04400</name>
</gene>
<dbReference type="KEGG" id="tgb:HG536_0E04400"/>
<evidence type="ECO:0000313" key="2">
    <source>
        <dbReference type="Proteomes" id="UP000515788"/>
    </source>
</evidence>
<dbReference type="Proteomes" id="UP000515788">
    <property type="component" value="Chromosome 5"/>
</dbReference>
<evidence type="ECO:0000313" key="1">
    <source>
        <dbReference type="EMBL" id="QLL33529.1"/>
    </source>
</evidence>
<dbReference type="AlphaFoldDB" id="A0A7G3ZJ43"/>
<dbReference type="InterPro" id="IPR018854">
    <property type="entry name" value="Psome_chaperone_3/4"/>
</dbReference>
<reference evidence="1 2" key="1">
    <citation type="submission" date="2020-06" db="EMBL/GenBank/DDBJ databases">
        <title>The yeast mating-type switching endonuclease HO is a domesticated member of an unorthodox homing genetic element family.</title>
        <authorList>
            <person name="Coughlan A.Y."/>
            <person name="Lombardi L."/>
            <person name="Braun-Galleani S."/>
            <person name="Martos A.R."/>
            <person name="Galeote V."/>
            <person name="Bigey F."/>
            <person name="Dequin S."/>
            <person name="Byrne K.P."/>
            <person name="Wolfe K.H."/>
        </authorList>
    </citation>
    <scope>NUCLEOTIDE SEQUENCE [LARGE SCALE GENOMIC DNA]</scope>
    <source>
        <strain evidence="1 2">CBS764</strain>
    </source>
</reference>
<dbReference type="EMBL" id="CP059250">
    <property type="protein sequence ID" value="QLL33529.1"/>
    <property type="molecule type" value="Genomic_DNA"/>
</dbReference>